<feature type="domain" description="Multidrug resistance protein MdtA-like C-terminal permuted SH3" evidence="9">
    <location>
        <begin position="298"/>
        <end position="359"/>
    </location>
</feature>
<dbReference type="InterPro" id="IPR058626">
    <property type="entry name" value="MdtA-like_b-barrel"/>
</dbReference>
<dbReference type="InterPro" id="IPR006143">
    <property type="entry name" value="RND_pump_MFP"/>
</dbReference>
<gene>
    <name evidence="10" type="ORF">FJM51_04970</name>
</gene>
<evidence type="ECO:0000259" key="7">
    <source>
        <dbReference type="Pfam" id="PF25917"/>
    </source>
</evidence>
<feature type="compositionally biased region" description="Low complexity" evidence="4">
    <location>
        <begin position="373"/>
        <end position="388"/>
    </location>
</feature>
<evidence type="ECO:0000259" key="9">
    <source>
        <dbReference type="Pfam" id="PF25967"/>
    </source>
</evidence>
<name>A0A501WWB3_9RHOB</name>
<keyword evidence="3" id="KW-0175">Coiled coil</keyword>
<dbReference type="InterPro" id="IPR058625">
    <property type="entry name" value="MdtA-like_BSH"/>
</dbReference>
<proteinExistence type="inferred from homology"/>
<dbReference type="GO" id="GO:0005886">
    <property type="term" value="C:plasma membrane"/>
    <property type="evidence" value="ECO:0007669"/>
    <property type="project" value="UniProtKB-SubCell"/>
</dbReference>
<feature type="region of interest" description="Disordered" evidence="4">
    <location>
        <begin position="364"/>
        <end position="388"/>
    </location>
</feature>
<sequence>MSFRLKSFLAGALGLVVAVAAPAGAQQQARGPVPVTVVTVQASDVALTSLLPGRVVASSVAQVRPQVDGIIKERLFTEGTPVELGDPLYKIDDASYRAQVAQAEAQVAQAEAQLRTAQQDADRNEELLQRNTISQQTRDESLATRDAANAALELAKAQLMAANINLDRTTIRAPLSGVIGLSLTTQGALVSAGQSDALTVIRTLDPVNVDVTQSAAEILRWRRGQRPGSGPDPDPMVSLTLADGSKYGHTGHLSAAEPYVNESTGVVVLRMQFDNPEGLLLPGMYVQVEIPLGTAAGAILTPQEGVSRDSRGQPLAYVVGENDVIETRQLTIEGAQGNQWIVTAGLEPGDRVVVEGVQKIANGATVTPEERAAAPADTDAADATPAKP</sequence>
<feature type="domain" description="Multidrug resistance protein MdtA-like barrel-sandwich hybrid" evidence="7">
    <location>
        <begin position="60"/>
        <end position="201"/>
    </location>
</feature>
<comment type="similarity">
    <text evidence="2">Belongs to the membrane fusion protein (MFP) (TC 8.A.1) family.</text>
</comment>
<dbReference type="AlphaFoldDB" id="A0A501WWB3"/>
<dbReference type="Pfam" id="PF25944">
    <property type="entry name" value="Beta-barrel_RND"/>
    <property type="match status" value="1"/>
</dbReference>
<dbReference type="Gene3D" id="2.40.420.20">
    <property type="match status" value="1"/>
</dbReference>
<dbReference type="NCBIfam" id="TIGR01730">
    <property type="entry name" value="RND_mfp"/>
    <property type="match status" value="1"/>
</dbReference>
<evidence type="ECO:0000259" key="8">
    <source>
        <dbReference type="Pfam" id="PF25944"/>
    </source>
</evidence>
<dbReference type="GO" id="GO:0022857">
    <property type="term" value="F:transmembrane transporter activity"/>
    <property type="evidence" value="ECO:0007669"/>
    <property type="project" value="InterPro"/>
</dbReference>
<comment type="caution">
    <text evidence="10">The sequence shown here is derived from an EMBL/GenBank/DDBJ whole genome shotgun (WGS) entry which is preliminary data.</text>
</comment>
<evidence type="ECO:0000256" key="2">
    <source>
        <dbReference type="ARBA" id="ARBA00009477"/>
    </source>
</evidence>
<evidence type="ECO:0000259" key="6">
    <source>
        <dbReference type="Pfam" id="PF25876"/>
    </source>
</evidence>
<feature type="domain" description="Multidrug resistance protein MdtA-like beta-barrel" evidence="8">
    <location>
        <begin position="206"/>
        <end position="293"/>
    </location>
</feature>
<dbReference type="Pfam" id="PF25876">
    <property type="entry name" value="HH_MFP_RND"/>
    <property type="match status" value="1"/>
</dbReference>
<evidence type="ECO:0000256" key="1">
    <source>
        <dbReference type="ARBA" id="ARBA00004196"/>
    </source>
</evidence>
<dbReference type="Pfam" id="PF25917">
    <property type="entry name" value="BSH_RND"/>
    <property type="match status" value="1"/>
</dbReference>
<evidence type="ECO:0000256" key="4">
    <source>
        <dbReference type="SAM" id="MobiDB-lite"/>
    </source>
</evidence>
<evidence type="ECO:0000313" key="11">
    <source>
        <dbReference type="Proteomes" id="UP000319255"/>
    </source>
</evidence>
<dbReference type="Gene3D" id="2.40.50.100">
    <property type="match status" value="1"/>
</dbReference>
<dbReference type="OrthoDB" id="7811737at2"/>
<dbReference type="PANTHER" id="PTHR30158">
    <property type="entry name" value="ACRA/E-RELATED COMPONENT OF DRUG EFFLUX TRANSPORTER"/>
    <property type="match status" value="1"/>
</dbReference>
<reference evidence="10 11" key="1">
    <citation type="submission" date="2019-06" db="EMBL/GenBank/DDBJ databases">
        <title>A novel bacterium of genus Amaricoccus, isolated from marine sediment.</title>
        <authorList>
            <person name="Huang H."/>
            <person name="Mo K."/>
            <person name="Hu Y."/>
        </authorList>
    </citation>
    <scope>NUCLEOTIDE SEQUENCE [LARGE SCALE GENOMIC DNA]</scope>
    <source>
        <strain evidence="10 11">HB172011</strain>
    </source>
</reference>
<keyword evidence="11" id="KW-1185">Reference proteome</keyword>
<organism evidence="10 11">
    <name type="scientific">Amaricoccus solimangrovi</name>
    <dbReference type="NCBI Taxonomy" id="2589815"/>
    <lineage>
        <taxon>Bacteria</taxon>
        <taxon>Pseudomonadati</taxon>
        <taxon>Pseudomonadota</taxon>
        <taxon>Alphaproteobacteria</taxon>
        <taxon>Rhodobacterales</taxon>
        <taxon>Paracoccaceae</taxon>
        <taxon>Amaricoccus</taxon>
    </lineage>
</organism>
<evidence type="ECO:0000313" key="10">
    <source>
        <dbReference type="EMBL" id="TPE52535.1"/>
    </source>
</evidence>
<dbReference type="Gene3D" id="1.10.287.470">
    <property type="entry name" value="Helix hairpin bin"/>
    <property type="match status" value="1"/>
</dbReference>
<evidence type="ECO:0000256" key="5">
    <source>
        <dbReference type="SAM" id="SignalP"/>
    </source>
</evidence>
<comment type="subcellular location">
    <subcellularLocation>
        <location evidence="1">Cell envelope</location>
    </subcellularLocation>
</comment>
<feature type="signal peptide" evidence="5">
    <location>
        <begin position="1"/>
        <end position="25"/>
    </location>
</feature>
<dbReference type="EMBL" id="VFRP01000003">
    <property type="protein sequence ID" value="TPE52535.1"/>
    <property type="molecule type" value="Genomic_DNA"/>
</dbReference>
<dbReference type="Gene3D" id="2.40.30.170">
    <property type="match status" value="1"/>
</dbReference>
<dbReference type="InterPro" id="IPR058624">
    <property type="entry name" value="MdtA-like_HH"/>
</dbReference>
<keyword evidence="5" id="KW-0732">Signal</keyword>
<feature type="coiled-coil region" evidence="3">
    <location>
        <begin position="93"/>
        <end position="165"/>
    </location>
</feature>
<dbReference type="GO" id="GO:0046677">
    <property type="term" value="P:response to antibiotic"/>
    <property type="evidence" value="ECO:0007669"/>
    <property type="project" value="TreeGrafter"/>
</dbReference>
<dbReference type="Proteomes" id="UP000319255">
    <property type="component" value="Unassembled WGS sequence"/>
</dbReference>
<feature type="domain" description="Multidrug resistance protein MdtA-like alpha-helical hairpin" evidence="6">
    <location>
        <begin position="100"/>
        <end position="169"/>
    </location>
</feature>
<dbReference type="FunFam" id="2.40.420.20:FF:000001">
    <property type="entry name" value="Efflux RND transporter periplasmic adaptor subunit"/>
    <property type="match status" value="1"/>
</dbReference>
<dbReference type="RefSeq" id="WP_140453018.1">
    <property type="nucleotide sequence ID" value="NZ_VFRP01000003.1"/>
</dbReference>
<protein>
    <submittedName>
        <fullName evidence="10">Efflux RND transporter periplasmic adaptor subunit</fullName>
    </submittedName>
</protein>
<dbReference type="SUPFAM" id="SSF111369">
    <property type="entry name" value="HlyD-like secretion proteins"/>
    <property type="match status" value="1"/>
</dbReference>
<evidence type="ECO:0000256" key="3">
    <source>
        <dbReference type="SAM" id="Coils"/>
    </source>
</evidence>
<dbReference type="InterPro" id="IPR058627">
    <property type="entry name" value="MdtA-like_C"/>
</dbReference>
<accession>A0A501WWB3</accession>
<dbReference type="PANTHER" id="PTHR30158:SF3">
    <property type="entry name" value="MULTIDRUG EFFLUX PUMP SUBUNIT ACRA-RELATED"/>
    <property type="match status" value="1"/>
</dbReference>
<feature type="chain" id="PRO_5021330325" evidence="5">
    <location>
        <begin position="26"/>
        <end position="388"/>
    </location>
</feature>
<dbReference type="Pfam" id="PF25967">
    <property type="entry name" value="RND-MFP_C"/>
    <property type="match status" value="1"/>
</dbReference>